<gene>
    <name evidence="1" type="ORF">SAMN04488505_10947</name>
</gene>
<evidence type="ECO:0000313" key="1">
    <source>
        <dbReference type="EMBL" id="SEN23635.1"/>
    </source>
</evidence>
<protein>
    <submittedName>
        <fullName evidence="1">Uncharacterized protein</fullName>
    </submittedName>
</protein>
<dbReference type="Proteomes" id="UP000198984">
    <property type="component" value="Unassembled WGS sequence"/>
</dbReference>
<dbReference type="EMBL" id="FOBB01000009">
    <property type="protein sequence ID" value="SEN23635.1"/>
    <property type="molecule type" value="Genomic_DNA"/>
</dbReference>
<sequence length="98" mass="10928">MGILITYDLVEKHEVIKTAMIQMGYSKVLKWQTTLIYLPNTALYHESSTPQQAIADLKTACAKVGLYEGPGLERAFAVTFDNINDYTWEAIPGKPFGS</sequence>
<keyword evidence="2" id="KW-1185">Reference proteome</keyword>
<organism evidence="1 2">
    <name type="scientific">Chitinophaga rupis</name>
    <dbReference type="NCBI Taxonomy" id="573321"/>
    <lineage>
        <taxon>Bacteria</taxon>
        <taxon>Pseudomonadati</taxon>
        <taxon>Bacteroidota</taxon>
        <taxon>Chitinophagia</taxon>
        <taxon>Chitinophagales</taxon>
        <taxon>Chitinophagaceae</taxon>
        <taxon>Chitinophaga</taxon>
    </lineage>
</organism>
<evidence type="ECO:0000313" key="2">
    <source>
        <dbReference type="Proteomes" id="UP000198984"/>
    </source>
</evidence>
<reference evidence="1 2" key="1">
    <citation type="submission" date="2016-10" db="EMBL/GenBank/DDBJ databases">
        <authorList>
            <person name="de Groot N.N."/>
        </authorList>
    </citation>
    <scope>NUCLEOTIDE SEQUENCE [LARGE SCALE GENOMIC DNA]</scope>
    <source>
        <strain evidence="1 2">DSM 21039</strain>
    </source>
</reference>
<proteinExistence type="predicted"/>
<dbReference type="OrthoDB" id="1272389at2"/>
<dbReference type="AlphaFoldDB" id="A0A1H8EVY6"/>
<accession>A0A1H8EVY6</accession>
<name>A0A1H8EVY6_9BACT</name>